<sequence>MSTTTTTTPYTTTTTTTNTTTSNTSSSNRANVDTESGPGIGSPTVPRSRPRTTSLLSKHLTSKLAFRKAPSKQMPIEISSTLDPSGDNASANGLAQATNAHVPGDGERDPRKVTKHSKNTSETREEYLQKSFPREALLNHDDFKNGKIVEGDKICCIDRDVQSESSYTYHTDYEQTGVQTTEHQLDIEPEVSRAASKTPSYFRIPRIVVCVRKRPKSKAEIQRDDLDILAVPNDDHVVICEPRQRFDLTEYVENTTFRFDHCFDENATTAQVYEHTAAPMVGCIFQGYMATCFAYGQTGSGKTFTMAGPKSDTANSPQIENGIYGMV</sequence>
<dbReference type="AlphaFoldDB" id="A0A8E0S9A8"/>
<evidence type="ECO:0000256" key="4">
    <source>
        <dbReference type="ARBA" id="ARBA00022741"/>
    </source>
</evidence>
<feature type="compositionally biased region" description="Low complexity" evidence="9">
    <location>
        <begin position="1"/>
        <end position="28"/>
    </location>
</feature>
<dbReference type="SUPFAM" id="SSF52540">
    <property type="entry name" value="P-loop containing nucleoside triphosphate hydrolases"/>
    <property type="match status" value="1"/>
</dbReference>
<reference evidence="11" key="1">
    <citation type="submission" date="2019-05" db="EMBL/GenBank/DDBJ databases">
        <title>Annotation for the trematode Fasciolopsis buski.</title>
        <authorList>
            <person name="Choi Y.-J."/>
        </authorList>
    </citation>
    <scope>NUCLEOTIDE SEQUENCE</scope>
    <source>
        <strain evidence="11">HT</strain>
        <tissue evidence="11">Whole worm</tissue>
    </source>
</reference>
<evidence type="ECO:0000256" key="2">
    <source>
        <dbReference type="ARBA" id="ARBA00022490"/>
    </source>
</evidence>
<dbReference type="Gene3D" id="3.40.850.10">
    <property type="entry name" value="Kinesin motor domain"/>
    <property type="match status" value="1"/>
</dbReference>
<dbReference type="Pfam" id="PF00225">
    <property type="entry name" value="Kinesin"/>
    <property type="match status" value="1"/>
</dbReference>
<comment type="subcellular location">
    <subcellularLocation>
        <location evidence="1">Cytoplasm</location>
        <location evidence="1">Cytoskeleton</location>
    </subcellularLocation>
</comment>
<organism evidence="11 12">
    <name type="scientific">Fasciolopsis buskii</name>
    <dbReference type="NCBI Taxonomy" id="27845"/>
    <lineage>
        <taxon>Eukaryota</taxon>
        <taxon>Metazoa</taxon>
        <taxon>Spiralia</taxon>
        <taxon>Lophotrochozoa</taxon>
        <taxon>Platyhelminthes</taxon>
        <taxon>Trematoda</taxon>
        <taxon>Digenea</taxon>
        <taxon>Plagiorchiida</taxon>
        <taxon>Echinostomata</taxon>
        <taxon>Echinostomatoidea</taxon>
        <taxon>Fasciolidae</taxon>
        <taxon>Fasciolopsis</taxon>
    </lineage>
</organism>
<dbReference type="OrthoDB" id="3176171at2759"/>
<evidence type="ECO:0000313" key="11">
    <source>
        <dbReference type="EMBL" id="KAA0200474.1"/>
    </source>
</evidence>
<dbReference type="InterPro" id="IPR036961">
    <property type="entry name" value="Kinesin_motor_dom_sf"/>
</dbReference>
<feature type="region of interest" description="Disordered" evidence="9">
    <location>
        <begin position="1"/>
        <end position="52"/>
    </location>
</feature>
<feature type="region of interest" description="Disordered" evidence="9">
    <location>
        <begin position="64"/>
        <end position="128"/>
    </location>
</feature>
<dbReference type="SMART" id="SM00129">
    <property type="entry name" value="KISc"/>
    <property type="match status" value="1"/>
</dbReference>
<evidence type="ECO:0000259" key="10">
    <source>
        <dbReference type="PROSITE" id="PS50067"/>
    </source>
</evidence>
<keyword evidence="7" id="KW-0206">Cytoskeleton</keyword>
<evidence type="ECO:0000256" key="7">
    <source>
        <dbReference type="ARBA" id="ARBA00023212"/>
    </source>
</evidence>
<keyword evidence="6 8" id="KW-0505">Motor protein</keyword>
<evidence type="ECO:0000256" key="8">
    <source>
        <dbReference type="PROSITE-ProRule" id="PRU00283"/>
    </source>
</evidence>
<evidence type="ECO:0000256" key="5">
    <source>
        <dbReference type="ARBA" id="ARBA00022840"/>
    </source>
</evidence>
<name>A0A8E0S9A8_9TREM</name>
<feature type="compositionally biased region" description="Polar residues" evidence="9">
    <location>
        <begin position="78"/>
        <end position="99"/>
    </location>
</feature>
<feature type="domain" description="Kinesin motor" evidence="10">
    <location>
        <begin position="206"/>
        <end position="327"/>
    </location>
</feature>
<dbReference type="PROSITE" id="PS50067">
    <property type="entry name" value="KINESIN_MOTOR_2"/>
    <property type="match status" value="1"/>
</dbReference>
<accession>A0A8E0S9A8</accession>
<dbReference type="GO" id="GO:0007018">
    <property type="term" value="P:microtubule-based movement"/>
    <property type="evidence" value="ECO:0007669"/>
    <property type="project" value="InterPro"/>
</dbReference>
<dbReference type="InterPro" id="IPR027417">
    <property type="entry name" value="P-loop_NTPase"/>
</dbReference>
<dbReference type="GO" id="GO:0008017">
    <property type="term" value="F:microtubule binding"/>
    <property type="evidence" value="ECO:0007669"/>
    <property type="project" value="InterPro"/>
</dbReference>
<feature type="non-terminal residue" evidence="11">
    <location>
        <position position="327"/>
    </location>
</feature>
<dbReference type="InterPro" id="IPR027640">
    <property type="entry name" value="Kinesin-like_fam"/>
</dbReference>
<keyword evidence="2" id="KW-0963">Cytoplasm</keyword>
<comment type="caution">
    <text evidence="11">The sequence shown here is derived from an EMBL/GenBank/DDBJ whole genome shotgun (WGS) entry which is preliminary data.</text>
</comment>
<dbReference type="PANTHER" id="PTHR47971:SF8">
    <property type="entry name" value="KINESIN-LIKE PROTEIN"/>
    <property type="match status" value="1"/>
</dbReference>
<keyword evidence="12" id="KW-1185">Reference proteome</keyword>
<feature type="compositionally biased region" description="Basic and acidic residues" evidence="9">
    <location>
        <begin position="119"/>
        <end position="128"/>
    </location>
</feature>
<dbReference type="GO" id="GO:0005524">
    <property type="term" value="F:ATP binding"/>
    <property type="evidence" value="ECO:0007669"/>
    <property type="project" value="UniProtKB-UniRule"/>
</dbReference>
<evidence type="ECO:0000256" key="3">
    <source>
        <dbReference type="ARBA" id="ARBA00022701"/>
    </source>
</evidence>
<protein>
    <submittedName>
        <fullName evidence="11">Kinesin protein</fullName>
    </submittedName>
</protein>
<dbReference type="EMBL" id="LUCM01000502">
    <property type="protein sequence ID" value="KAA0200474.1"/>
    <property type="molecule type" value="Genomic_DNA"/>
</dbReference>
<keyword evidence="3" id="KW-0493">Microtubule</keyword>
<dbReference type="Proteomes" id="UP000728185">
    <property type="component" value="Unassembled WGS sequence"/>
</dbReference>
<evidence type="ECO:0000256" key="9">
    <source>
        <dbReference type="SAM" id="MobiDB-lite"/>
    </source>
</evidence>
<keyword evidence="4 8" id="KW-0547">Nucleotide-binding</keyword>
<dbReference type="InterPro" id="IPR001752">
    <property type="entry name" value="Kinesin_motor_dom"/>
</dbReference>
<dbReference type="PANTHER" id="PTHR47971">
    <property type="entry name" value="KINESIN-RELATED PROTEIN 6"/>
    <property type="match status" value="1"/>
</dbReference>
<dbReference type="GO" id="GO:0003777">
    <property type="term" value="F:microtubule motor activity"/>
    <property type="evidence" value="ECO:0007669"/>
    <property type="project" value="InterPro"/>
</dbReference>
<keyword evidence="5 8" id="KW-0067">ATP-binding</keyword>
<comment type="similarity">
    <text evidence="8">Belongs to the TRAFAC class myosin-kinesin ATPase superfamily. Kinesin family.</text>
</comment>
<evidence type="ECO:0000256" key="1">
    <source>
        <dbReference type="ARBA" id="ARBA00004245"/>
    </source>
</evidence>
<evidence type="ECO:0000256" key="6">
    <source>
        <dbReference type="ARBA" id="ARBA00023175"/>
    </source>
</evidence>
<dbReference type="GO" id="GO:0005874">
    <property type="term" value="C:microtubule"/>
    <property type="evidence" value="ECO:0007669"/>
    <property type="project" value="UniProtKB-KW"/>
</dbReference>
<proteinExistence type="inferred from homology"/>
<dbReference type="GO" id="GO:0007019">
    <property type="term" value="P:microtubule depolymerization"/>
    <property type="evidence" value="ECO:0007669"/>
    <property type="project" value="TreeGrafter"/>
</dbReference>
<evidence type="ECO:0000313" key="12">
    <source>
        <dbReference type="Proteomes" id="UP000728185"/>
    </source>
</evidence>
<gene>
    <name evidence="11" type="ORF">FBUS_01111</name>
</gene>
<feature type="binding site" evidence="8">
    <location>
        <begin position="296"/>
        <end position="303"/>
    </location>
    <ligand>
        <name>ATP</name>
        <dbReference type="ChEBI" id="CHEBI:30616"/>
    </ligand>
</feature>